<proteinExistence type="predicted"/>
<sequence>MAQPDSEMRLLQTQSRSHGADLELRVRPESDSVVVRTPDLITDTSVPDSTYPAWAPNLTSPSSHNPSPDLAAITLEPQSAPELLRSSSAFELLENATLSDVVTAFNKLSVTLSAIEELAASAIGSQSALEWGLTLDRLDRQGVALREQLGMIEKQSRIIDGLVHSMKILSGDYFRLPTSNSDDHDVSGARVSQPFDSGVIRDNNGHFQQLQPSEPFGGVIASSQSSARPLLSAISSREDRVVERAW</sequence>
<dbReference type="AlphaFoldDB" id="A0AAW0B0S1"/>
<gene>
    <name evidence="2" type="ORF">VNI00_018052</name>
</gene>
<accession>A0AAW0B0S1</accession>
<comment type="caution">
    <text evidence="2">The sequence shown here is derived from an EMBL/GenBank/DDBJ whole genome shotgun (WGS) entry which is preliminary data.</text>
</comment>
<name>A0AAW0B0S1_9AGAR</name>
<reference evidence="2 3" key="1">
    <citation type="submission" date="2024-01" db="EMBL/GenBank/DDBJ databases">
        <title>A draft genome for a cacao thread blight-causing isolate of Paramarasmius palmivorus.</title>
        <authorList>
            <person name="Baruah I.K."/>
            <person name="Bukari Y."/>
            <person name="Amoako-Attah I."/>
            <person name="Meinhardt L.W."/>
            <person name="Bailey B.A."/>
            <person name="Cohen S.P."/>
        </authorList>
    </citation>
    <scope>NUCLEOTIDE SEQUENCE [LARGE SCALE GENOMIC DNA]</scope>
    <source>
        <strain evidence="2 3">GH-12</strain>
    </source>
</reference>
<evidence type="ECO:0000313" key="2">
    <source>
        <dbReference type="EMBL" id="KAK7019442.1"/>
    </source>
</evidence>
<keyword evidence="3" id="KW-1185">Reference proteome</keyword>
<dbReference type="EMBL" id="JAYKXP010000207">
    <property type="protein sequence ID" value="KAK7019442.1"/>
    <property type="molecule type" value="Genomic_DNA"/>
</dbReference>
<evidence type="ECO:0000313" key="3">
    <source>
        <dbReference type="Proteomes" id="UP001383192"/>
    </source>
</evidence>
<dbReference type="Proteomes" id="UP001383192">
    <property type="component" value="Unassembled WGS sequence"/>
</dbReference>
<evidence type="ECO:0000256" key="1">
    <source>
        <dbReference type="SAM" id="MobiDB-lite"/>
    </source>
</evidence>
<evidence type="ECO:0008006" key="4">
    <source>
        <dbReference type="Google" id="ProtNLM"/>
    </source>
</evidence>
<feature type="region of interest" description="Disordered" evidence="1">
    <location>
        <begin position="1"/>
        <end position="20"/>
    </location>
</feature>
<organism evidence="2 3">
    <name type="scientific">Paramarasmius palmivorus</name>
    <dbReference type="NCBI Taxonomy" id="297713"/>
    <lineage>
        <taxon>Eukaryota</taxon>
        <taxon>Fungi</taxon>
        <taxon>Dikarya</taxon>
        <taxon>Basidiomycota</taxon>
        <taxon>Agaricomycotina</taxon>
        <taxon>Agaricomycetes</taxon>
        <taxon>Agaricomycetidae</taxon>
        <taxon>Agaricales</taxon>
        <taxon>Marasmiineae</taxon>
        <taxon>Marasmiaceae</taxon>
        <taxon>Paramarasmius</taxon>
    </lineage>
</organism>
<protein>
    <recommendedName>
        <fullName evidence="4">BLOC-1-related complex subunit 5</fullName>
    </recommendedName>
</protein>